<dbReference type="RefSeq" id="WP_062005794.1">
    <property type="nucleotide sequence ID" value="NZ_CP012677.1"/>
</dbReference>
<keyword evidence="2" id="KW-1133">Transmembrane helix</keyword>
<proteinExistence type="predicted"/>
<protein>
    <submittedName>
        <fullName evidence="3">Uncharacterized protein</fullName>
    </submittedName>
</protein>
<organism evidence="3 4">
    <name type="scientific">Arthrobacter alpinus</name>
    <dbReference type="NCBI Taxonomy" id="656366"/>
    <lineage>
        <taxon>Bacteria</taxon>
        <taxon>Bacillati</taxon>
        <taxon>Actinomycetota</taxon>
        <taxon>Actinomycetes</taxon>
        <taxon>Micrococcales</taxon>
        <taxon>Micrococcaceae</taxon>
        <taxon>Arthrobacter</taxon>
    </lineage>
</organism>
<feature type="transmembrane region" description="Helical" evidence="2">
    <location>
        <begin position="145"/>
        <end position="167"/>
    </location>
</feature>
<dbReference type="KEGG" id="aaq:AOC05_03690"/>
<dbReference type="Proteomes" id="UP000062833">
    <property type="component" value="Chromosome"/>
</dbReference>
<evidence type="ECO:0000256" key="1">
    <source>
        <dbReference type="SAM" id="MobiDB-lite"/>
    </source>
</evidence>
<evidence type="ECO:0000313" key="4">
    <source>
        <dbReference type="Proteomes" id="UP000062833"/>
    </source>
</evidence>
<feature type="compositionally biased region" description="Low complexity" evidence="1">
    <location>
        <begin position="42"/>
        <end position="52"/>
    </location>
</feature>
<keyword evidence="2" id="KW-0812">Transmembrane</keyword>
<keyword evidence="4" id="KW-1185">Reference proteome</keyword>
<reference evidence="4" key="1">
    <citation type="submission" date="2015-09" db="EMBL/GenBank/DDBJ databases">
        <title>Complete genome of Arthrobacter alpinus strain R3.8.</title>
        <authorList>
            <person name="See-Too W.S."/>
            <person name="Chan K.G."/>
        </authorList>
    </citation>
    <scope>NUCLEOTIDE SEQUENCE [LARGE SCALE GENOMIC DNA]</scope>
    <source>
        <strain evidence="4">R3.8</strain>
    </source>
</reference>
<evidence type="ECO:0000256" key="2">
    <source>
        <dbReference type="SAM" id="Phobius"/>
    </source>
</evidence>
<sequence length="168" mass="17363">MEALWIALTVVVACFGGWPVTAGILRLSQSHTVAAIELSENNQQFPNQQPENAQDPAADSTAEFETSAGVTAPGLEPTEAESSPPTASPHAGVLRGGLLIGMLERAAVVLAILSNQPVAIAYVVAIKGLGRYPELKGAPAASERFIIGTLASLLWAAAVTVLAKVLLL</sequence>
<accession>A0A0M4QLD2</accession>
<evidence type="ECO:0000313" key="3">
    <source>
        <dbReference type="EMBL" id="ALE91647.1"/>
    </source>
</evidence>
<feature type="region of interest" description="Disordered" evidence="1">
    <location>
        <begin position="42"/>
        <end position="89"/>
    </location>
</feature>
<dbReference type="AlphaFoldDB" id="A0A0M4QLD2"/>
<gene>
    <name evidence="3" type="ORF">AOC05_03690</name>
</gene>
<dbReference type="PATRIC" id="fig|656366.3.peg.803"/>
<feature type="transmembrane region" description="Helical" evidence="2">
    <location>
        <begin position="106"/>
        <end position="125"/>
    </location>
</feature>
<name>A0A0M4QLD2_9MICC</name>
<dbReference type="EMBL" id="CP012677">
    <property type="protein sequence ID" value="ALE91647.1"/>
    <property type="molecule type" value="Genomic_DNA"/>
</dbReference>
<dbReference type="OrthoDB" id="3388334at2"/>
<keyword evidence="2" id="KW-0472">Membrane</keyword>